<keyword evidence="2 7" id="KW-0560">Oxidoreductase</keyword>
<dbReference type="InterPro" id="IPR029154">
    <property type="entry name" value="HIBADH-like_NADP-bd"/>
</dbReference>
<proteinExistence type="inferred from homology"/>
<comment type="similarity">
    <text evidence="1">Belongs to the HIBADH-related family.</text>
</comment>
<feature type="domain" description="3-hydroxyisobutyrate dehydrogenase-like NAD-binding" evidence="6">
    <location>
        <begin position="169"/>
        <end position="287"/>
    </location>
</feature>
<dbReference type="AlphaFoldDB" id="A0AAU8IHT4"/>
<keyword evidence="3" id="KW-0520">NAD</keyword>
<dbReference type="PANTHER" id="PTHR43060:SF15">
    <property type="entry name" value="3-HYDROXYISOBUTYRATE DEHYDROGENASE-LIKE 1, MITOCHONDRIAL-RELATED"/>
    <property type="match status" value="1"/>
</dbReference>
<feature type="active site" evidence="4">
    <location>
        <position position="175"/>
    </location>
</feature>
<dbReference type="GO" id="GO:0051287">
    <property type="term" value="F:NAD binding"/>
    <property type="evidence" value="ECO:0007669"/>
    <property type="project" value="InterPro"/>
</dbReference>
<evidence type="ECO:0000259" key="5">
    <source>
        <dbReference type="Pfam" id="PF03446"/>
    </source>
</evidence>
<feature type="domain" description="6-phosphogluconate dehydrogenase NADP-binding" evidence="5">
    <location>
        <begin position="8"/>
        <end position="166"/>
    </location>
</feature>
<dbReference type="InterPro" id="IPR015815">
    <property type="entry name" value="HIBADH-related"/>
</dbReference>
<evidence type="ECO:0000256" key="4">
    <source>
        <dbReference type="PIRSR" id="PIRSR000103-1"/>
    </source>
</evidence>
<evidence type="ECO:0000256" key="3">
    <source>
        <dbReference type="ARBA" id="ARBA00023027"/>
    </source>
</evidence>
<protein>
    <submittedName>
        <fullName evidence="7">NAD(P)-dependent oxidoreductase</fullName>
        <ecNumber evidence="7">1.1.-.-</ecNumber>
    </submittedName>
</protein>
<evidence type="ECO:0000313" key="7">
    <source>
        <dbReference type="EMBL" id="XCJ17776.1"/>
    </source>
</evidence>
<dbReference type="SUPFAM" id="SSF51735">
    <property type="entry name" value="NAD(P)-binding Rossmann-fold domains"/>
    <property type="match status" value="1"/>
</dbReference>
<reference evidence="7" key="1">
    <citation type="submission" date="2024-06" db="EMBL/GenBank/DDBJ databases">
        <authorList>
            <person name="Fan A."/>
            <person name="Zhang F.Y."/>
            <person name="Zhang L."/>
        </authorList>
    </citation>
    <scope>NUCLEOTIDE SEQUENCE</scope>
    <source>
        <strain evidence="7">Y61</strain>
    </source>
</reference>
<dbReference type="PIRSF" id="PIRSF000103">
    <property type="entry name" value="HIBADH"/>
    <property type="match status" value="1"/>
</dbReference>
<dbReference type="InterPro" id="IPR006115">
    <property type="entry name" value="6PGDH_NADP-bd"/>
</dbReference>
<dbReference type="InterPro" id="IPR008927">
    <property type="entry name" value="6-PGluconate_DH-like_C_sf"/>
</dbReference>
<dbReference type="EC" id="1.1.-.-" evidence="7"/>
<accession>A0AAU8IHT4</accession>
<dbReference type="Pfam" id="PF03446">
    <property type="entry name" value="NAD_binding_2"/>
    <property type="match status" value="1"/>
</dbReference>
<gene>
    <name evidence="7" type="ORF">ABNN70_04650</name>
</gene>
<sequence length="292" mass="30763">MVAMAVQTIGFVGTGVMGKGMIRNLIKAGYTLQIFNRTKSKADDLIAEGAAWKSSPAEAAEGADAVITMVGYPKDVASIYFDNGIIDHAEPGAYLIDMTTSSPQLAEKIYQAAAEKGLHALDAPVSGGDVGAKNGSLSIMIGGDPEVAETLAPVFQVMGQKIVYQGKAGSGQHTKMANQIAIASNMIGVAEALSYAKHAGLDTDKVMESIETGAAGSWSLSHLGRRMLKGDFAPGFYIKHLIKDERIALKSAKAMGLDTPGLALSEKIYNELAEKGEENSGTQAIYKKYLSE</sequence>
<dbReference type="GO" id="GO:0050661">
    <property type="term" value="F:NADP binding"/>
    <property type="evidence" value="ECO:0007669"/>
    <property type="project" value="InterPro"/>
</dbReference>
<dbReference type="Pfam" id="PF14833">
    <property type="entry name" value="NAD_binding_11"/>
    <property type="match status" value="1"/>
</dbReference>
<dbReference type="Gene3D" id="1.10.1040.10">
    <property type="entry name" value="N-(1-d-carboxylethyl)-l-norvaline Dehydrogenase, domain 2"/>
    <property type="match status" value="1"/>
</dbReference>
<dbReference type="InterPro" id="IPR036291">
    <property type="entry name" value="NAD(P)-bd_dom_sf"/>
</dbReference>
<dbReference type="GO" id="GO:0016491">
    <property type="term" value="F:oxidoreductase activity"/>
    <property type="evidence" value="ECO:0007669"/>
    <property type="project" value="UniProtKB-KW"/>
</dbReference>
<dbReference type="SUPFAM" id="SSF48179">
    <property type="entry name" value="6-phosphogluconate dehydrogenase C-terminal domain-like"/>
    <property type="match status" value="1"/>
</dbReference>
<evidence type="ECO:0000256" key="1">
    <source>
        <dbReference type="ARBA" id="ARBA00009080"/>
    </source>
</evidence>
<dbReference type="InterPro" id="IPR013328">
    <property type="entry name" value="6PGD_dom2"/>
</dbReference>
<dbReference type="PANTHER" id="PTHR43060">
    <property type="entry name" value="3-HYDROXYISOBUTYRATE DEHYDROGENASE-LIKE 1, MITOCHONDRIAL-RELATED"/>
    <property type="match status" value="1"/>
</dbReference>
<name>A0AAU8IHT4_9BACL</name>
<dbReference type="Gene3D" id="3.40.50.720">
    <property type="entry name" value="NAD(P)-binding Rossmann-like Domain"/>
    <property type="match status" value="1"/>
</dbReference>
<evidence type="ECO:0000259" key="6">
    <source>
        <dbReference type="Pfam" id="PF14833"/>
    </source>
</evidence>
<organism evidence="7">
    <name type="scientific">Sporolactobacillus sp. Y61</name>
    <dbReference type="NCBI Taxonomy" id="3160863"/>
    <lineage>
        <taxon>Bacteria</taxon>
        <taxon>Bacillati</taxon>
        <taxon>Bacillota</taxon>
        <taxon>Bacilli</taxon>
        <taxon>Bacillales</taxon>
        <taxon>Sporolactobacillaceae</taxon>
        <taxon>Sporolactobacillus</taxon>
    </lineage>
</organism>
<dbReference type="RefSeq" id="WP_353948887.1">
    <property type="nucleotide sequence ID" value="NZ_CP159510.1"/>
</dbReference>
<dbReference type="EMBL" id="CP159510">
    <property type="protein sequence ID" value="XCJ17776.1"/>
    <property type="molecule type" value="Genomic_DNA"/>
</dbReference>
<evidence type="ECO:0000256" key="2">
    <source>
        <dbReference type="ARBA" id="ARBA00023002"/>
    </source>
</evidence>